<sequence>MRTYLSVIQKQIEVEKAAQVDREYKPHTLHLKEQIQQWVNTLSTASRQQELYETDLCGHLNVIKKTLLLPWMQLAFQVRRLIVAVC</sequence>
<dbReference type="EMBL" id="CAADJA010000002">
    <property type="protein sequence ID" value="VFS48204.1"/>
    <property type="molecule type" value="Genomic_DNA"/>
</dbReference>
<dbReference type="AlphaFoldDB" id="A0A484ZIH9"/>
<protein>
    <submittedName>
        <fullName evidence="1">Uncharacterized protein</fullName>
    </submittedName>
</protein>
<dbReference type="Proteomes" id="UP000373449">
    <property type="component" value="Unassembled WGS sequence"/>
</dbReference>
<evidence type="ECO:0000313" key="1">
    <source>
        <dbReference type="EMBL" id="VFS48204.1"/>
    </source>
</evidence>
<organism evidence="1 2">
    <name type="scientific">Budvicia aquatica</name>
    <dbReference type="NCBI Taxonomy" id="82979"/>
    <lineage>
        <taxon>Bacteria</taxon>
        <taxon>Pseudomonadati</taxon>
        <taxon>Pseudomonadota</taxon>
        <taxon>Gammaproteobacteria</taxon>
        <taxon>Enterobacterales</taxon>
        <taxon>Budviciaceae</taxon>
        <taxon>Budvicia</taxon>
    </lineage>
</organism>
<evidence type="ECO:0000313" key="2">
    <source>
        <dbReference type="Proteomes" id="UP000373449"/>
    </source>
</evidence>
<gene>
    <name evidence="1" type="ORF">NCTC12282_03078</name>
</gene>
<name>A0A484ZIH9_9GAMM</name>
<reference evidence="1 2" key="1">
    <citation type="submission" date="2019-03" db="EMBL/GenBank/DDBJ databases">
        <authorList>
            <consortium name="Pathogen Informatics"/>
        </authorList>
    </citation>
    <scope>NUCLEOTIDE SEQUENCE [LARGE SCALE GENOMIC DNA]</scope>
    <source>
        <strain evidence="1 2">NCTC12282</strain>
    </source>
</reference>
<accession>A0A484ZIH9</accession>
<proteinExistence type="predicted"/>